<feature type="region of interest" description="Disordered" evidence="1">
    <location>
        <begin position="611"/>
        <end position="658"/>
    </location>
</feature>
<feature type="compositionally biased region" description="Basic and acidic residues" evidence="1">
    <location>
        <begin position="950"/>
        <end position="959"/>
    </location>
</feature>
<feature type="compositionally biased region" description="Low complexity" evidence="1">
    <location>
        <begin position="629"/>
        <end position="658"/>
    </location>
</feature>
<proteinExistence type="predicted"/>
<feature type="region of interest" description="Disordered" evidence="1">
    <location>
        <begin position="1447"/>
        <end position="1479"/>
    </location>
</feature>
<reference evidence="2" key="1">
    <citation type="submission" date="2014-11" db="EMBL/GenBank/DDBJ databases">
        <authorList>
            <person name="Otto D Thomas"/>
            <person name="Naeem Raeece"/>
        </authorList>
    </citation>
    <scope>NUCLEOTIDE SEQUENCE</scope>
</reference>
<feature type="compositionally biased region" description="Pro residues" evidence="1">
    <location>
        <begin position="1860"/>
        <end position="1874"/>
    </location>
</feature>
<feature type="compositionally biased region" description="Polar residues" evidence="1">
    <location>
        <begin position="1201"/>
        <end position="1241"/>
    </location>
</feature>
<evidence type="ECO:0000313" key="2">
    <source>
        <dbReference type="EMBL" id="CEM14516.1"/>
    </source>
</evidence>
<feature type="region of interest" description="Disordered" evidence="1">
    <location>
        <begin position="477"/>
        <end position="496"/>
    </location>
</feature>
<feature type="compositionally biased region" description="Basic residues" evidence="1">
    <location>
        <begin position="1354"/>
        <end position="1382"/>
    </location>
</feature>
<feature type="region of interest" description="Disordered" evidence="1">
    <location>
        <begin position="1"/>
        <end position="132"/>
    </location>
</feature>
<accession>A0A0G4FL22</accession>
<feature type="compositionally biased region" description="Gly residues" evidence="1">
    <location>
        <begin position="1965"/>
        <end position="1977"/>
    </location>
</feature>
<feature type="compositionally biased region" description="Low complexity" evidence="1">
    <location>
        <begin position="1538"/>
        <end position="1556"/>
    </location>
</feature>
<feature type="compositionally biased region" description="Basic and acidic residues" evidence="1">
    <location>
        <begin position="1633"/>
        <end position="1668"/>
    </location>
</feature>
<feature type="region of interest" description="Disordered" evidence="1">
    <location>
        <begin position="1519"/>
        <end position="1845"/>
    </location>
</feature>
<evidence type="ECO:0000256" key="1">
    <source>
        <dbReference type="SAM" id="MobiDB-lite"/>
    </source>
</evidence>
<feature type="compositionally biased region" description="Pro residues" evidence="1">
    <location>
        <begin position="1469"/>
        <end position="1479"/>
    </location>
</feature>
<feature type="compositionally biased region" description="Basic residues" evidence="1">
    <location>
        <begin position="1398"/>
        <end position="1407"/>
    </location>
</feature>
<feature type="compositionally biased region" description="Low complexity" evidence="1">
    <location>
        <begin position="1706"/>
        <end position="1718"/>
    </location>
</feature>
<feature type="compositionally biased region" description="Low complexity" evidence="1">
    <location>
        <begin position="91"/>
        <end position="105"/>
    </location>
</feature>
<feature type="compositionally biased region" description="Basic and acidic residues" evidence="1">
    <location>
        <begin position="1312"/>
        <end position="1333"/>
    </location>
</feature>
<dbReference type="VEuPathDB" id="CryptoDB:Cvel_17512"/>
<feature type="compositionally biased region" description="Basic and acidic residues" evidence="1">
    <location>
        <begin position="1281"/>
        <end position="1299"/>
    </location>
</feature>
<feature type="compositionally biased region" description="Basic and acidic residues" evidence="1">
    <location>
        <begin position="1593"/>
        <end position="1618"/>
    </location>
</feature>
<feature type="compositionally biased region" description="Low complexity" evidence="1">
    <location>
        <begin position="1897"/>
        <end position="1907"/>
    </location>
</feature>
<feature type="compositionally biased region" description="Polar residues" evidence="1">
    <location>
        <begin position="43"/>
        <end position="52"/>
    </location>
</feature>
<feature type="region of interest" description="Disordered" evidence="1">
    <location>
        <begin position="1860"/>
        <end position="1911"/>
    </location>
</feature>
<feature type="compositionally biased region" description="Basic residues" evidence="1">
    <location>
        <begin position="938"/>
        <end position="949"/>
    </location>
</feature>
<feature type="region of interest" description="Disordered" evidence="1">
    <location>
        <begin position="237"/>
        <end position="304"/>
    </location>
</feature>
<feature type="region of interest" description="Disordered" evidence="1">
    <location>
        <begin position="194"/>
        <end position="225"/>
    </location>
</feature>
<feature type="compositionally biased region" description="Basic and acidic residues" evidence="1">
    <location>
        <begin position="287"/>
        <end position="300"/>
    </location>
</feature>
<feature type="compositionally biased region" description="Low complexity" evidence="1">
    <location>
        <begin position="1923"/>
        <end position="1936"/>
    </location>
</feature>
<feature type="compositionally biased region" description="Polar residues" evidence="1">
    <location>
        <begin position="828"/>
        <end position="843"/>
    </location>
</feature>
<feature type="region of interest" description="Disordered" evidence="1">
    <location>
        <begin position="1201"/>
        <end position="1419"/>
    </location>
</feature>
<feature type="compositionally biased region" description="Basic and acidic residues" evidence="1">
    <location>
        <begin position="1244"/>
        <end position="1256"/>
    </location>
</feature>
<feature type="compositionally biased region" description="Polar residues" evidence="1">
    <location>
        <begin position="106"/>
        <end position="120"/>
    </location>
</feature>
<feature type="region of interest" description="Disordered" evidence="1">
    <location>
        <begin position="146"/>
        <end position="177"/>
    </location>
</feature>
<feature type="compositionally biased region" description="Polar residues" evidence="1">
    <location>
        <begin position="1674"/>
        <end position="1683"/>
    </location>
</feature>
<feature type="compositionally biased region" description="Polar residues" evidence="1">
    <location>
        <begin position="1949"/>
        <end position="1963"/>
    </location>
</feature>
<feature type="compositionally biased region" description="Basic and acidic residues" evidence="1">
    <location>
        <begin position="1806"/>
        <end position="1821"/>
    </location>
</feature>
<feature type="region of interest" description="Disordered" evidence="1">
    <location>
        <begin position="828"/>
        <end position="853"/>
    </location>
</feature>
<feature type="compositionally biased region" description="Basic and acidic residues" evidence="1">
    <location>
        <begin position="1721"/>
        <end position="1757"/>
    </location>
</feature>
<organism evidence="2">
    <name type="scientific">Chromera velia CCMP2878</name>
    <dbReference type="NCBI Taxonomy" id="1169474"/>
    <lineage>
        <taxon>Eukaryota</taxon>
        <taxon>Sar</taxon>
        <taxon>Alveolata</taxon>
        <taxon>Colpodellida</taxon>
        <taxon>Chromeraceae</taxon>
        <taxon>Chromera</taxon>
    </lineage>
</organism>
<feature type="compositionally biased region" description="Basic and acidic residues" evidence="1">
    <location>
        <begin position="54"/>
        <end position="76"/>
    </location>
</feature>
<feature type="compositionally biased region" description="Low complexity" evidence="1">
    <location>
        <begin position="1387"/>
        <end position="1397"/>
    </location>
</feature>
<feature type="region of interest" description="Disordered" evidence="1">
    <location>
        <begin position="1923"/>
        <end position="1986"/>
    </location>
</feature>
<feature type="compositionally biased region" description="Pro residues" evidence="1">
    <location>
        <begin position="1525"/>
        <end position="1537"/>
    </location>
</feature>
<protein>
    <submittedName>
        <fullName evidence="2">Uncharacterized protein</fullName>
    </submittedName>
</protein>
<feature type="region of interest" description="Disordered" evidence="1">
    <location>
        <begin position="937"/>
        <end position="959"/>
    </location>
</feature>
<feature type="compositionally biased region" description="Basic and acidic residues" evidence="1">
    <location>
        <begin position="1264"/>
        <end position="1274"/>
    </location>
</feature>
<name>A0A0G4FL22_9ALVE</name>
<gene>
    <name evidence="2" type="ORF">Cvel_17512</name>
</gene>
<dbReference type="EMBL" id="CDMZ01000445">
    <property type="protein sequence ID" value="CEM14516.1"/>
    <property type="molecule type" value="Genomic_DNA"/>
</dbReference>
<feature type="compositionally biased region" description="Polar residues" evidence="1">
    <location>
        <begin position="1340"/>
        <end position="1349"/>
    </location>
</feature>
<sequence>MADFVPVFASPERTWTQKLRSLEENSSKPSSPAKARTAPAVRNSLSDSQQALHLQEEQEGGNHLRGRTEESDREGEGPSFVDQLEMLRLQHSNGASSSASSHSNAMNRAQSSCGVRQQSAARKRGRGENSSIQAARAALSRLFPSLSFSGQSNKDDQETEQLQPVDPPQASSGAAATRPLSSLGVSLAGRLRPSLFNHSNTRSDATGGETDSAARSLHTSKSSSNFTVNLRGGMAMEAPHPHVTIPPLPVATAVHGAPGPDETSGAGEEGEKAEGEKRGSIGSAKGGKAEDAKPDGEPKTAEGGPIALAEADGARRHSTVGHFGNGNQQVAFDTSAPQKGEAEKLLQAGLQKRREKQDGGGVAGARYQFDGPVCAFQVPRRPCDPVPLSSVTIPPSASCRYASHPAYVVFDGRGSTAVSQFQPQQQQQGMVRHGQPAQAMCGHVQMTACGTTHSPPHGRIASPPILAAQPTHALSSCSAVPAPPLSPPSSPIHPRSQSLTHLQPGGMQQVATACQSRSPVPMWLGTASPAVAPPQTFVPSPGSPPNPFVPCQQQQQQPIQLLPGQPQQMQMQRQGQAYFPLGQQQNETTDPNVTPFLPIPPECAIAPAAMAAAQMRQPRLGEVKSPGRQNSPPQQQAQQQNLMQQQGGQPQQQQWQQPQLSYAEIIGGVQPGLQQPQPQVMPAPSFPAHQDPMAQGGCVPCDMNPTCGPSCAVGGDPSGVCGPLQQCGAAACTSCDPAALVGDPGFCVGSMGPELPSLMPLLNNSVPSNGMGLGHSWSLPLLQPLLKNPSPISKAVESLGPMTSSLAQKIIAEAAASGQTPPSMPSIGQLTVGAGSSTTQGQTAWRDVPSVVSRPPQKSIWGVRVDTGTDGGGRHSTVYRARAPPQPQAIPSSTQVTSAVPTSRVPLAGGGFVQLPLLSENPFAGITVNRDGIGFRSLTKRTSSRHQHKKDRDRERGESRCERVMRGAPVNAHAINRGPVHAHAGGRRLSPLKVYISTTGDHGRPPPDSARDCGAEADLQTLRAKAAALLQGIAGQTEEATTTDGKPSSMALTTRRATDPLPGGVFLRQLKQQQAGQGLDGLEKRRGSCPEAGSPAPLCTDGPLCLPCPACNGCNESCSQCCGSGKCPPCCPLIDPSTCPHQRRFCIDCGETFGDICEVRKGLGLSCESPPPSCPHLTGFCFDCGSQLVGLANRKPNALFPQSQQTTEESSVPTGGNQRQWKASSEETPSSADSHPPTTVQEGRGGRERDGRGSRERGRRSASPRREGEEDRQGQRRRRSRDTDDVAGRVSDYIRRPISERTAYSPGRRRRSPEDRRRRSGDRERDRDRRWLSADEGASRPSSGQTSYASSHYHPGRHSRRHGGRHGRSGGRSRSPFRRGVRICKDSYSSANASPSSKNRHRDGKRRGNGETVEDGAGEVVENDGDYVVLRLSKEVTQDIFTRLIRSTSTRSTDHAPGGNPSDATGSPPIGPDGLPPPVCVQPAYDANFMQCAGPVYLQQYPPAVDPYGGAAVSPPLPQVAHAAPYPPPGPPAPAQSPPDTTGTPSQGPSSQQQSPLGVMHVFAQPSPEPAPPEKTNADGLDQNGAALFRRLPSKDRDRERECREMRPQTAMGREDQPQYRVGRPKSGMRPPPDGDRERDWKGWDDRGGRDRDRDRDRGYGRGGERHVVRGGHWNSSSRSFSGYSDEGSDTGRGGRGGYRRDRPVSASASASTSQAYSGDLHLRSVPEYDRPDRRPRRDDRDRDDRYDRGGGRDGRRLQRYGSLGDTGDSREGDGHCPFPEAGGGERYGRGPKPSRGPQRGNSRGGHRDRDRDRRGGGERSSRRKRRHSYRSYEDPGVVYKDHHRHPNYYYPYDCDYPPPSPGWGPYYPPPPVVAKPSHNDPRGHPHRLPRPPPPAQTITPPACGVEAPPPPVQVAEAIMEPHAASGSTASAATASLPPPEQNAGEPGSHSQTVTSPSHSSQAHPGGGMASGSGTGSGSSMLVQWGARPPDKKYTLRATVGQWKGQRLLWKNPARHQAALRLATSDPEAVLFREPEVSVPPLARGKIFFSLVPASEPGESTYFIYLVDKDTMECKENIQVDVIYQD</sequence>
<feature type="compositionally biased region" description="Pro residues" evidence="1">
    <location>
        <begin position="481"/>
        <end position="491"/>
    </location>
</feature>
<feature type="compositionally biased region" description="Basic and acidic residues" evidence="1">
    <location>
        <begin position="269"/>
        <end position="279"/>
    </location>
</feature>